<reference evidence="6 7" key="1">
    <citation type="submission" date="2021-03" db="EMBL/GenBank/DDBJ databases">
        <title>Genomic Encyclopedia of Type Strains, Phase IV (KMG-IV): sequencing the most valuable type-strain genomes for metagenomic binning, comparative biology and taxonomic classification.</title>
        <authorList>
            <person name="Goeker M."/>
        </authorList>
    </citation>
    <scope>NUCLEOTIDE SEQUENCE [LARGE SCALE GENOMIC DNA]</scope>
    <source>
        <strain evidence="6 7">DSM 6139</strain>
    </source>
</reference>
<feature type="signal peptide" evidence="5">
    <location>
        <begin position="1"/>
        <end position="18"/>
    </location>
</feature>
<dbReference type="NCBIfam" id="TIGR00787">
    <property type="entry name" value="dctP"/>
    <property type="match status" value="1"/>
</dbReference>
<accession>A0ABS4G4C6</accession>
<name>A0ABS4G4C6_9CLOT</name>
<dbReference type="EMBL" id="JAGGKC010000014">
    <property type="protein sequence ID" value="MBP1919413.1"/>
    <property type="molecule type" value="Genomic_DNA"/>
</dbReference>
<evidence type="ECO:0000256" key="1">
    <source>
        <dbReference type="ARBA" id="ARBA00004196"/>
    </source>
</evidence>
<comment type="similarity">
    <text evidence="2">Belongs to the bacterial solute-binding protein 7 family.</text>
</comment>
<evidence type="ECO:0000313" key="7">
    <source>
        <dbReference type="Proteomes" id="UP001519271"/>
    </source>
</evidence>
<evidence type="ECO:0000256" key="4">
    <source>
        <dbReference type="ARBA" id="ARBA00022729"/>
    </source>
</evidence>
<comment type="subcellular location">
    <subcellularLocation>
        <location evidence="1">Cell envelope</location>
    </subcellularLocation>
</comment>
<dbReference type="PANTHER" id="PTHR33376:SF4">
    <property type="entry name" value="SIALIC ACID-BINDING PERIPLASMIC PROTEIN SIAP"/>
    <property type="match status" value="1"/>
</dbReference>
<dbReference type="InterPro" id="IPR018389">
    <property type="entry name" value="DctP_fam"/>
</dbReference>
<dbReference type="InterPro" id="IPR038404">
    <property type="entry name" value="TRAP_DctP_sf"/>
</dbReference>
<keyword evidence="3" id="KW-0813">Transport</keyword>
<dbReference type="PROSITE" id="PS51257">
    <property type="entry name" value="PROKAR_LIPOPROTEIN"/>
    <property type="match status" value="1"/>
</dbReference>
<dbReference type="Pfam" id="PF03480">
    <property type="entry name" value="DctP"/>
    <property type="match status" value="1"/>
</dbReference>
<keyword evidence="4 5" id="KW-0732">Signal</keyword>
<protein>
    <submittedName>
        <fullName evidence="6">Tripartite ATP-independent transporter DctP family solute receptor</fullName>
    </submittedName>
</protein>
<sequence>MKKILSAVLAAMLTVSLAACGSKTPTTPTTTGTTGPSAAPTEKTIEFTLSTPDPDTSSVTVAANEFAKKVLEKSNGSIKIKVYPNGSLYGADPSAAVKQLGSGALDMLVLSTSLYANFEKKFNAISIPYLFDDTKQFTSYLNSATGKELLGSISTMGITGLGYWTRSFRQITNAVRPITVPADLAGVKLRVPNNPLWVNFFKEAGAIPTPMAFGEVYNALQLKTIDGQENPVDVPVSAKFYEVQKYISVTNHMADGWIVGINTKKYGELSDAQKKVLEEVTMEMQGWKVDYDSKQDQTAIDTLVSKGMTLNKITAEQQQQFVDVSKKLYPTFKELVGDEAFFNKTLEFVGKK</sequence>
<dbReference type="PIRSF" id="PIRSF006470">
    <property type="entry name" value="DctB"/>
    <property type="match status" value="1"/>
</dbReference>
<dbReference type="NCBIfam" id="NF037995">
    <property type="entry name" value="TRAP_S1"/>
    <property type="match status" value="1"/>
</dbReference>
<dbReference type="RefSeq" id="WP_245250597.1">
    <property type="nucleotide sequence ID" value="NZ_JAGGKC010000014.1"/>
</dbReference>
<organism evidence="6 7">
    <name type="scientific">Youngiibacter multivorans</name>
    <dbReference type="NCBI Taxonomy" id="937251"/>
    <lineage>
        <taxon>Bacteria</taxon>
        <taxon>Bacillati</taxon>
        <taxon>Bacillota</taxon>
        <taxon>Clostridia</taxon>
        <taxon>Eubacteriales</taxon>
        <taxon>Clostridiaceae</taxon>
        <taxon>Youngiibacter</taxon>
    </lineage>
</organism>
<keyword evidence="6" id="KW-0675">Receptor</keyword>
<proteinExistence type="inferred from homology"/>
<dbReference type="InterPro" id="IPR004682">
    <property type="entry name" value="TRAP_DctP"/>
</dbReference>
<feature type="chain" id="PRO_5046738823" evidence="5">
    <location>
        <begin position="19"/>
        <end position="352"/>
    </location>
</feature>
<evidence type="ECO:0000313" key="6">
    <source>
        <dbReference type="EMBL" id="MBP1919413.1"/>
    </source>
</evidence>
<comment type="caution">
    <text evidence="6">The sequence shown here is derived from an EMBL/GenBank/DDBJ whole genome shotgun (WGS) entry which is preliminary data.</text>
</comment>
<evidence type="ECO:0000256" key="2">
    <source>
        <dbReference type="ARBA" id="ARBA00009023"/>
    </source>
</evidence>
<keyword evidence="7" id="KW-1185">Reference proteome</keyword>
<evidence type="ECO:0000256" key="5">
    <source>
        <dbReference type="SAM" id="SignalP"/>
    </source>
</evidence>
<gene>
    <name evidence="6" type="ORF">J2Z34_001902</name>
</gene>
<dbReference type="PANTHER" id="PTHR33376">
    <property type="match status" value="1"/>
</dbReference>
<dbReference type="Gene3D" id="3.40.190.170">
    <property type="entry name" value="Bacterial extracellular solute-binding protein, family 7"/>
    <property type="match status" value="1"/>
</dbReference>
<dbReference type="Proteomes" id="UP001519271">
    <property type="component" value="Unassembled WGS sequence"/>
</dbReference>
<evidence type="ECO:0000256" key="3">
    <source>
        <dbReference type="ARBA" id="ARBA00022448"/>
    </source>
</evidence>